<feature type="domain" description="Transposase IS66 central" evidence="1">
    <location>
        <begin position="4"/>
        <end position="54"/>
    </location>
</feature>
<accession>A0A316A786</accession>
<keyword evidence="3" id="KW-1185">Reference proteome</keyword>
<name>A0A316A786_9ACTN</name>
<dbReference type="InterPro" id="IPR052344">
    <property type="entry name" value="Transposase-related"/>
</dbReference>
<dbReference type="OrthoDB" id="3204904at2"/>
<evidence type="ECO:0000313" key="3">
    <source>
        <dbReference type="Proteomes" id="UP000245469"/>
    </source>
</evidence>
<dbReference type="AlphaFoldDB" id="A0A316A786"/>
<evidence type="ECO:0000259" key="1">
    <source>
        <dbReference type="Pfam" id="PF03050"/>
    </source>
</evidence>
<reference evidence="2 3" key="1">
    <citation type="submission" date="2018-03" db="EMBL/GenBank/DDBJ databases">
        <title>Genomic Encyclopedia of Archaeal and Bacterial Type Strains, Phase II (KMG-II): from individual species to whole genera.</title>
        <authorList>
            <person name="Goeker M."/>
        </authorList>
    </citation>
    <scope>NUCLEOTIDE SEQUENCE [LARGE SCALE GENOMIC DNA]</scope>
    <source>
        <strain evidence="2 3">DSM 44889</strain>
    </source>
</reference>
<dbReference type="Pfam" id="PF03050">
    <property type="entry name" value="DDE_Tnp_IS66"/>
    <property type="match status" value="1"/>
</dbReference>
<organism evidence="2 3">
    <name type="scientific">Quadrisphaera granulorum</name>
    <dbReference type="NCBI Taxonomy" id="317664"/>
    <lineage>
        <taxon>Bacteria</taxon>
        <taxon>Bacillati</taxon>
        <taxon>Actinomycetota</taxon>
        <taxon>Actinomycetes</taxon>
        <taxon>Kineosporiales</taxon>
        <taxon>Kineosporiaceae</taxon>
        <taxon>Quadrisphaera</taxon>
    </lineage>
</organism>
<proteinExistence type="predicted"/>
<dbReference type="RefSeq" id="WP_109775097.1">
    <property type="nucleotide sequence ID" value="NZ_QGDQ01000017.1"/>
</dbReference>
<dbReference type="EMBL" id="QGDQ01000017">
    <property type="protein sequence ID" value="PWJ52840.1"/>
    <property type="molecule type" value="Genomic_DNA"/>
</dbReference>
<protein>
    <submittedName>
        <fullName evidence="2">Transposase IS66 family protein</fullName>
    </submittedName>
</protein>
<dbReference type="Proteomes" id="UP000245469">
    <property type="component" value="Unassembled WGS sequence"/>
</dbReference>
<comment type="caution">
    <text evidence="2">The sequence shown here is derived from an EMBL/GenBank/DDBJ whole genome shotgun (WGS) entry which is preliminary data.</text>
</comment>
<dbReference type="PANTHER" id="PTHR33678:SF1">
    <property type="entry name" value="BLL1576 PROTEIN"/>
    <property type="match status" value="1"/>
</dbReference>
<dbReference type="InterPro" id="IPR004291">
    <property type="entry name" value="Transposase_IS66_central"/>
</dbReference>
<sequence length="93" mass="10668">MNLLLRIEGEQEAYLRFARDFAVPFTNNQAERDLREVKLRRKVSGCLRTVKGLETFKAICSYLPTAARQERASLVVLREPFEGRVWISPLATG</sequence>
<evidence type="ECO:0000313" key="2">
    <source>
        <dbReference type="EMBL" id="PWJ52840.1"/>
    </source>
</evidence>
<gene>
    <name evidence="2" type="ORF">BXY45_11792</name>
</gene>
<dbReference type="PANTHER" id="PTHR33678">
    <property type="entry name" value="BLL1576 PROTEIN"/>
    <property type="match status" value="1"/>
</dbReference>